<organism evidence="1 2">
    <name type="scientific">Rotaria magnacalcarata</name>
    <dbReference type="NCBI Taxonomy" id="392030"/>
    <lineage>
        <taxon>Eukaryota</taxon>
        <taxon>Metazoa</taxon>
        <taxon>Spiralia</taxon>
        <taxon>Gnathifera</taxon>
        <taxon>Rotifera</taxon>
        <taxon>Eurotatoria</taxon>
        <taxon>Bdelloidea</taxon>
        <taxon>Philodinida</taxon>
        <taxon>Philodinidae</taxon>
        <taxon>Rotaria</taxon>
    </lineage>
</organism>
<dbReference type="Gene3D" id="3.80.10.10">
    <property type="entry name" value="Ribonuclease Inhibitor"/>
    <property type="match status" value="1"/>
</dbReference>
<feature type="non-terminal residue" evidence="1">
    <location>
        <position position="1"/>
    </location>
</feature>
<evidence type="ECO:0000313" key="1">
    <source>
        <dbReference type="EMBL" id="CAF5180165.1"/>
    </source>
</evidence>
<dbReference type="EMBL" id="CAJOBI010317955">
    <property type="protein sequence ID" value="CAF5180165.1"/>
    <property type="molecule type" value="Genomic_DNA"/>
</dbReference>
<name>A0A8S3HG15_9BILA</name>
<gene>
    <name evidence="1" type="ORF">SMN809_LOCUS68712</name>
</gene>
<comment type="caution">
    <text evidence="1">The sequence shown here is derived from an EMBL/GenBank/DDBJ whole genome shotgun (WGS) entry which is preliminary data.</text>
</comment>
<proteinExistence type="predicted"/>
<dbReference type="InterPro" id="IPR053040">
    <property type="entry name" value="LRR-containing_protein_71"/>
</dbReference>
<dbReference type="SMART" id="SM00368">
    <property type="entry name" value="LRR_RI"/>
    <property type="match status" value="3"/>
</dbReference>
<protein>
    <submittedName>
        <fullName evidence="1">Uncharacterized protein</fullName>
    </submittedName>
</protein>
<dbReference type="InterPro" id="IPR032675">
    <property type="entry name" value="LRR_dom_sf"/>
</dbReference>
<dbReference type="SUPFAM" id="SSF52047">
    <property type="entry name" value="RNI-like"/>
    <property type="match status" value="1"/>
</dbReference>
<reference evidence="1" key="1">
    <citation type="submission" date="2021-02" db="EMBL/GenBank/DDBJ databases">
        <authorList>
            <person name="Nowell W R."/>
        </authorList>
    </citation>
    <scope>NUCLEOTIDE SEQUENCE</scope>
</reference>
<evidence type="ECO:0000313" key="2">
    <source>
        <dbReference type="Proteomes" id="UP000676336"/>
    </source>
</evidence>
<dbReference type="Pfam" id="PF13516">
    <property type="entry name" value="LRR_6"/>
    <property type="match status" value="3"/>
</dbReference>
<accession>A0A8S3HG15</accession>
<dbReference type="PANTHER" id="PTHR46984:SF1">
    <property type="entry name" value="LEUCINE-RICH REPEAT-CONTAINING PROTEIN 71"/>
    <property type="match status" value="1"/>
</dbReference>
<dbReference type="AlphaFoldDB" id="A0A8S3HG15"/>
<sequence>YCIQDIESVTLSSNQIGDQGAQYIAEVLKNNEKVVCLNFDWNKISEQGARYLGELLQTNTTLEILNLNLNEIGEQGGQYLAQALEHNNVACTFLLSPSSNHLLPLIDTYYLDSRFG</sequence>
<dbReference type="Proteomes" id="UP000676336">
    <property type="component" value="Unassembled WGS sequence"/>
</dbReference>
<dbReference type="InterPro" id="IPR001611">
    <property type="entry name" value="Leu-rich_rpt"/>
</dbReference>
<dbReference type="PANTHER" id="PTHR46984">
    <property type="entry name" value="LEUCINE-RICH REPEAT-CONTAINING PROTEIN 71"/>
    <property type="match status" value="1"/>
</dbReference>